<organism evidence="2 3">
    <name type="scientific">Acetobacter thailandicus</name>
    <dbReference type="NCBI Taxonomy" id="1502842"/>
    <lineage>
        <taxon>Bacteria</taxon>
        <taxon>Pseudomonadati</taxon>
        <taxon>Pseudomonadota</taxon>
        <taxon>Alphaproteobacteria</taxon>
        <taxon>Acetobacterales</taxon>
        <taxon>Acetobacteraceae</taxon>
        <taxon>Acetobacter</taxon>
    </lineage>
</organism>
<protein>
    <submittedName>
        <fullName evidence="2">Uncharacterized protein</fullName>
    </submittedName>
</protein>
<comment type="caution">
    <text evidence="2">The sequence shown here is derived from an EMBL/GenBank/DDBJ whole genome shotgun (WGS) entry which is preliminary data.</text>
</comment>
<feature type="transmembrane region" description="Helical" evidence="1">
    <location>
        <begin position="58"/>
        <end position="78"/>
    </location>
</feature>
<reference evidence="2 3" key="1">
    <citation type="submission" date="2022-11" db="EMBL/GenBank/DDBJ databases">
        <title>Genome sequencing of Acetobacter type strain.</title>
        <authorList>
            <person name="Heo J."/>
            <person name="Lee D."/>
            <person name="Han B.-H."/>
            <person name="Hong S.-B."/>
            <person name="Kwon S.-W."/>
        </authorList>
    </citation>
    <scope>NUCLEOTIDE SEQUENCE [LARGE SCALE GENOMIC DNA]</scope>
    <source>
        <strain evidence="2 3">KACC 21253</strain>
    </source>
</reference>
<sequence length="108" mass="12227">MATTQKACCFRPEPYGPGAGTPVAWQSRVLTLSWLTIVSATLQAMFFIRAQAEQMRMFWPACTVTAIFSTIVFMIICYHTPADGWRWRQGETYRMKDVTPAEERPGAS</sequence>
<proteinExistence type="predicted"/>
<evidence type="ECO:0000256" key="1">
    <source>
        <dbReference type="SAM" id="Phobius"/>
    </source>
</evidence>
<keyword evidence="3" id="KW-1185">Reference proteome</keyword>
<name>A0ABT3QC47_9PROT</name>
<keyword evidence="1" id="KW-0472">Membrane</keyword>
<dbReference type="RefSeq" id="WP_173560026.1">
    <property type="nucleotide sequence ID" value="NZ_JAPIUZ010000001.1"/>
</dbReference>
<keyword evidence="1" id="KW-0812">Transmembrane</keyword>
<gene>
    <name evidence="2" type="ORF">OQ497_02495</name>
</gene>
<evidence type="ECO:0000313" key="3">
    <source>
        <dbReference type="Proteomes" id="UP001301152"/>
    </source>
</evidence>
<dbReference type="EMBL" id="JAPIUZ010000001">
    <property type="protein sequence ID" value="MCX2562841.1"/>
    <property type="molecule type" value="Genomic_DNA"/>
</dbReference>
<accession>A0ABT3QC47</accession>
<evidence type="ECO:0000313" key="2">
    <source>
        <dbReference type="EMBL" id="MCX2562841.1"/>
    </source>
</evidence>
<feature type="transmembrane region" description="Helical" evidence="1">
    <location>
        <begin position="32"/>
        <end position="52"/>
    </location>
</feature>
<keyword evidence="1" id="KW-1133">Transmembrane helix</keyword>
<dbReference type="Proteomes" id="UP001301152">
    <property type="component" value="Unassembled WGS sequence"/>
</dbReference>